<feature type="transmembrane region" description="Helical" evidence="2">
    <location>
        <begin position="1990"/>
        <end position="2008"/>
    </location>
</feature>
<proteinExistence type="predicted"/>
<sequence length="2117" mass="239166">MQKILPVWIYLALAFVTVRCATPTTMTVQANATGFNNMGQFCPELDDGVNVTCLVDHGVGTGQMWMEPDGTSPSCVSYAYAQAGYQTIHLYCSVDNIFFYQNKTLYVGEKIDQVTVGDQNGNTLIPLIDSSDIYVNYVNGSDVSLEIFSNTSNAILSQTNVTTKNFTHTITAADLNNQLGMHAVSVTLQNPISSVTRWLVIALDEVISGFNFTGHINPFMHIDDVIDLNFTLEKGSDVSIAIEIKTVLFVQKCEGALRNHSFSYTLNETGSYIIELTLSNFVSTYNWTFPLMVQYPVHNFTVQQIKNVMKGSTDTWTIELPAGSSTPMGILFGVIEEDGNQIDNISLTTAASQTYSKSYPTAGYFNINFTIQSEISRMVFSWIQVVENELSLELLIQESVPISQSEQEFVLRITDPNTSPLYKLNCTLDIDGVSQEFPIAEQFTDSTNQTLIYRYYGIGNKTVTVNCSNTLRNWAVTKIVEVWTDCFASANFFSVAFKSSTTPMRVYITQIVQITAKVEVTQLCKNSSREYWWDFYDVPHDDHLNPELRGYYNDSANQPHGVTITFAKEAIEAGLKKLVLRVNLTDQEGGILEDFIYVDFRTPPIVAQITGGSEVSHEVSANLIMDASSSKDPVQLYSDQPFDFNWTCFKVPDANVTDLNTFMGTFETVNEISPSSLGADCSLTATLTNQGRIEIPSSNLRDGFYFLFIVTVEKINQTSGGLTIRRNDKVFQAVHIVPYEPPRTELKCLRNCNKKINLDSISSFNVTCSNCESDTVYRWDLEKFNTATNMFETMLDGGFEAYIETRTIETTEIAIKASVLPQGGRLRLKCDISWNGKNVTVSNILSVNYQPRGGECAIEPKTGNASITFFEIKCTGWLDEEDRNTKDDTLDQNALLTYKVYQNSVRNGTRIISLLEESTEPIVKAYLGIGDPSNDYNSTIEVYVIDRFYGSAKYTIPVQVNNPIASTTLPSSEQVEEYYSTVLIELTKSNSAELLMKTVESITSVLTDYTIIKNDSYPDIDVNKIPTEWNDGLLDLQDVNGTKVMASYDSMLEDILQKSVNAYQVKVQETFINLTDTMLSKLQETNSSTFAWVETTSNAFGNVLSKSEYVADKSVIHASDALKQLTASFTNLTIAHYEGEDSIFHSSSTAIEQTTTGLINLMNSLVVNTVPDDILNTSDATIASSSTASSRLYVEYLFHVNVDQAYEYAENSTLTPEERVGMFYMRARISQIELEKKRKVSEQSGRDLNDAIESLATSLLSVECNGCSRSYSKDSIVLHIQSDTVEAIYNTSLDSNLTLNFGDIPKDTVVKLATTELDRNIYLYDHSTTAALITSPVQKILADKTSIFVVTIKQPVTTDFSDVKVTVPTFISEDASGFFYHTFLYRNLGDYACFHIVQVHPRLNEKYDVYLRVADFPTIFQYDAIAEVTINRDYMACIPPKKINSVGIIHIGLKPTPTPNNYTGFSGRRKRAAGTGPFTYNNETYTDPRLNPYRLMVISSSCNTWNEGTEKWRSDSCLMDWYPNKGEVSCECSGENGLTFANSFYVAPNTIDFSTVFLKFSPKDQAAVLAIFILVIVLYVILMIWGRHQDKKDIVKWGVTPLIDNFVDDTYYYLITVYTGMRRGAASVNHFLMATSQPLGPLTYLYIFHDNSGEGEWSSWYLNRVDIEDLQDRTRFVFLCGRWLSLDSLDCQVETVLPVCGRENVTTFKNMFFINYKENLADNHLWVSIYFRPTSSHFTRIQRITCLLLFIMLTMIGNAVYFRPEDEYENPALVKVGPLQFSWQTVYISLMSTLISTPTTILVVSLFKKAKPRVIDHDVKDSSLKYSMPVINNFMDKLLKESKELERTLVAKGVISNDGTILPYWTSYIGWFLAIAGSITSAFFIMLFSMEWGKTKTEMWLAQFFLAFFESACILDPLKVVMMAAVFALIFSQTDRFRPSGLTREIVLKNYRQRYGQEQSIRIPAPPLNQALLEKAREERMREIKMMDSLKQVVITLFYIWIIYSISFSNRDTGSFNVQNDISNRLLTPSEKGAQQFQKITTTTQYMTWLETIAFPTLFPQSEYNGERLHWRYRQYTAGLTNFRVGPPRLRQVKVIQDETTVYPFGRMKTFPIQHFA</sequence>
<evidence type="ECO:0000256" key="3">
    <source>
        <dbReference type="SAM" id="SignalP"/>
    </source>
</evidence>
<evidence type="ECO:0000313" key="5">
    <source>
        <dbReference type="EnsemblMetazoa" id="G2196.1:cds"/>
    </source>
</evidence>
<reference evidence="5" key="1">
    <citation type="submission" date="2022-08" db="UniProtKB">
        <authorList>
            <consortium name="EnsemblMetazoa"/>
        </authorList>
    </citation>
    <scope>IDENTIFICATION</scope>
    <source>
        <strain evidence="5">05x7-T-G4-1.051#20</strain>
    </source>
</reference>
<feature type="signal peptide" evidence="3">
    <location>
        <begin position="1"/>
        <end position="20"/>
    </location>
</feature>
<feature type="transmembrane region" description="Helical" evidence="2">
    <location>
        <begin position="1868"/>
        <end position="1888"/>
    </location>
</feature>
<keyword evidence="6" id="KW-1185">Reference proteome</keyword>
<dbReference type="Proteomes" id="UP000005408">
    <property type="component" value="Unassembled WGS sequence"/>
</dbReference>
<accession>A0A8W8K765</accession>
<dbReference type="EnsemblMetazoa" id="G2196.1">
    <property type="protein sequence ID" value="G2196.1:cds"/>
    <property type="gene ID" value="G2196"/>
</dbReference>
<dbReference type="InterPro" id="IPR002859">
    <property type="entry name" value="PKD/REJ-like"/>
</dbReference>
<evidence type="ECO:0000256" key="1">
    <source>
        <dbReference type="PROSITE-ProRule" id="PRU00152"/>
    </source>
</evidence>
<dbReference type="GO" id="GO:0016020">
    <property type="term" value="C:membrane"/>
    <property type="evidence" value="ECO:0007669"/>
    <property type="project" value="TreeGrafter"/>
</dbReference>
<keyword evidence="2" id="KW-0472">Membrane</keyword>
<dbReference type="PANTHER" id="PTHR10877">
    <property type="entry name" value="POLYCYSTIN FAMILY MEMBER"/>
    <property type="match status" value="1"/>
</dbReference>
<dbReference type="InterPro" id="IPR051223">
    <property type="entry name" value="Polycystin"/>
</dbReference>
<feature type="domain" description="PLAT" evidence="4">
    <location>
        <begin position="1577"/>
        <end position="1698"/>
    </location>
</feature>
<dbReference type="Gene3D" id="2.60.60.20">
    <property type="entry name" value="PLAT/LH2 domain"/>
    <property type="match status" value="1"/>
</dbReference>
<dbReference type="SUPFAM" id="SSF49723">
    <property type="entry name" value="Lipase/lipooxygenase domain (PLAT/LH2 domain)"/>
    <property type="match status" value="1"/>
</dbReference>
<keyword evidence="2" id="KW-0812">Transmembrane</keyword>
<name>A0A8W8K765_MAGGI</name>
<feature type="transmembrane region" description="Helical" evidence="2">
    <location>
        <begin position="1782"/>
        <end position="1807"/>
    </location>
</feature>
<dbReference type="InterPro" id="IPR001024">
    <property type="entry name" value="PLAT/LH2_dom"/>
</dbReference>
<keyword evidence="2" id="KW-1133">Transmembrane helix</keyword>
<feature type="chain" id="PRO_5036485389" description="PLAT domain-containing protein" evidence="3">
    <location>
        <begin position="21"/>
        <end position="2117"/>
    </location>
</feature>
<dbReference type="GO" id="GO:0005262">
    <property type="term" value="F:calcium channel activity"/>
    <property type="evidence" value="ECO:0007669"/>
    <property type="project" value="TreeGrafter"/>
</dbReference>
<comment type="caution">
    <text evidence="1">Lacks conserved residue(s) required for the propagation of feature annotation.</text>
</comment>
<evidence type="ECO:0000313" key="6">
    <source>
        <dbReference type="Proteomes" id="UP000005408"/>
    </source>
</evidence>
<dbReference type="GO" id="GO:0050982">
    <property type="term" value="P:detection of mechanical stimulus"/>
    <property type="evidence" value="ECO:0007669"/>
    <property type="project" value="TreeGrafter"/>
</dbReference>
<feature type="transmembrane region" description="Helical" evidence="2">
    <location>
        <begin position="1744"/>
        <end position="1762"/>
    </location>
</feature>
<evidence type="ECO:0000259" key="4">
    <source>
        <dbReference type="PROSITE" id="PS50095"/>
    </source>
</evidence>
<dbReference type="PANTHER" id="PTHR10877:SF194">
    <property type="entry name" value="LOCATION OF VULVA DEFECTIVE 1"/>
    <property type="match status" value="1"/>
</dbReference>
<evidence type="ECO:0000256" key="2">
    <source>
        <dbReference type="SAM" id="Phobius"/>
    </source>
</evidence>
<protein>
    <recommendedName>
        <fullName evidence="4">PLAT domain-containing protein</fullName>
    </recommendedName>
</protein>
<organism evidence="5 6">
    <name type="scientific">Magallana gigas</name>
    <name type="common">Pacific oyster</name>
    <name type="synonym">Crassostrea gigas</name>
    <dbReference type="NCBI Taxonomy" id="29159"/>
    <lineage>
        <taxon>Eukaryota</taxon>
        <taxon>Metazoa</taxon>
        <taxon>Spiralia</taxon>
        <taxon>Lophotrochozoa</taxon>
        <taxon>Mollusca</taxon>
        <taxon>Bivalvia</taxon>
        <taxon>Autobranchia</taxon>
        <taxon>Pteriomorphia</taxon>
        <taxon>Ostreida</taxon>
        <taxon>Ostreoidea</taxon>
        <taxon>Ostreidae</taxon>
        <taxon>Magallana</taxon>
    </lineage>
</organism>
<feature type="transmembrane region" description="Helical" evidence="2">
    <location>
        <begin position="1900"/>
        <end position="1931"/>
    </location>
</feature>
<dbReference type="InterPro" id="IPR036392">
    <property type="entry name" value="PLAT/LH2_dom_sf"/>
</dbReference>
<keyword evidence="3" id="KW-0732">Signal</keyword>
<feature type="transmembrane region" description="Helical" evidence="2">
    <location>
        <begin position="1566"/>
        <end position="1586"/>
    </location>
</feature>
<dbReference type="PROSITE" id="PS50095">
    <property type="entry name" value="PLAT"/>
    <property type="match status" value="1"/>
</dbReference>
<dbReference type="Pfam" id="PF02010">
    <property type="entry name" value="REJ"/>
    <property type="match status" value="1"/>
</dbReference>